<gene>
    <name evidence="2" type="ORF">GGQ61_002204</name>
    <name evidence="3" type="ORF">GGQ61_004168</name>
</gene>
<dbReference type="Proteomes" id="UP000530564">
    <property type="component" value="Unassembled WGS sequence"/>
</dbReference>
<dbReference type="EMBL" id="JACIDK010000002">
    <property type="protein sequence ID" value="MBB3891487.1"/>
    <property type="molecule type" value="Genomic_DNA"/>
</dbReference>
<keyword evidence="1" id="KW-0472">Membrane</keyword>
<feature type="transmembrane region" description="Helical" evidence="1">
    <location>
        <begin position="7"/>
        <end position="24"/>
    </location>
</feature>
<keyword evidence="4" id="KW-1185">Reference proteome</keyword>
<accession>A0A840A572</accession>
<dbReference type="EMBL" id="JACIDK010000011">
    <property type="protein sequence ID" value="MBB3893424.1"/>
    <property type="molecule type" value="Genomic_DNA"/>
</dbReference>
<name>A0A840A572_9CAUL</name>
<protein>
    <recommendedName>
        <fullName evidence="5">IS5/IS1182 family transposase</fullName>
    </recommendedName>
</protein>
<keyword evidence="1" id="KW-1133">Transmembrane helix</keyword>
<comment type="caution">
    <text evidence="3">The sequence shown here is derived from an EMBL/GenBank/DDBJ whole genome shotgun (WGS) entry which is preliminary data.</text>
</comment>
<organism evidence="3 4">
    <name type="scientific">Phenylobacterium haematophilum</name>
    <dbReference type="NCBI Taxonomy" id="98513"/>
    <lineage>
        <taxon>Bacteria</taxon>
        <taxon>Pseudomonadati</taxon>
        <taxon>Pseudomonadota</taxon>
        <taxon>Alphaproteobacteria</taxon>
        <taxon>Caulobacterales</taxon>
        <taxon>Caulobacteraceae</taxon>
        <taxon>Phenylobacterium</taxon>
    </lineage>
</organism>
<proteinExistence type="predicted"/>
<evidence type="ECO:0000313" key="2">
    <source>
        <dbReference type="EMBL" id="MBB3891487.1"/>
    </source>
</evidence>
<dbReference type="AlphaFoldDB" id="A0A840A572"/>
<evidence type="ECO:0000313" key="3">
    <source>
        <dbReference type="EMBL" id="MBB3893424.1"/>
    </source>
</evidence>
<reference evidence="3 4" key="1">
    <citation type="submission" date="2020-08" db="EMBL/GenBank/DDBJ databases">
        <title>Genomic Encyclopedia of Type Strains, Phase IV (KMG-IV): sequencing the most valuable type-strain genomes for metagenomic binning, comparative biology and taxonomic classification.</title>
        <authorList>
            <person name="Goeker M."/>
        </authorList>
    </citation>
    <scope>NUCLEOTIDE SEQUENCE [LARGE SCALE GENOMIC DNA]</scope>
    <source>
        <strain evidence="3 4">DSM 21793</strain>
    </source>
</reference>
<sequence>ATRYDRRAIHFLGFVHLAATMIWLR</sequence>
<feature type="non-terminal residue" evidence="3">
    <location>
        <position position="1"/>
    </location>
</feature>
<keyword evidence="1" id="KW-0812">Transmembrane</keyword>
<evidence type="ECO:0008006" key="5">
    <source>
        <dbReference type="Google" id="ProtNLM"/>
    </source>
</evidence>
<evidence type="ECO:0000313" key="4">
    <source>
        <dbReference type="Proteomes" id="UP000530564"/>
    </source>
</evidence>
<evidence type="ECO:0000256" key="1">
    <source>
        <dbReference type="SAM" id="Phobius"/>
    </source>
</evidence>